<reference evidence="3" key="1">
    <citation type="submission" date="2022-12" db="EMBL/GenBank/DDBJ databases">
        <title>Gycomyces niveus sp.nov., a novel actinomycete isolated from soil in Shouguang.</title>
        <authorList>
            <person name="Yang X."/>
        </authorList>
    </citation>
    <scope>NUCLEOTIDE SEQUENCE</scope>
    <source>
        <strain evidence="3">DSM 44724</strain>
    </source>
</reference>
<dbReference type="SUPFAM" id="SSF53300">
    <property type="entry name" value="vWA-like"/>
    <property type="match status" value="1"/>
</dbReference>
<gene>
    <name evidence="3" type="ORF">O2L01_18130</name>
</gene>
<dbReference type="PROSITE" id="PS50234">
    <property type="entry name" value="VWFA"/>
    <property type="match status" value="1"/>
</dbReference>
<evidence type="ECO:0000313" key="4">
    <source>
        <dbReference type="Proteomes" id="UP001145799"/>
    </source>
</evidence>
<sequence length="557" mass="57251">MVFGTTHKVKSHRLGRRRKKGGSRMVVAPWIVITLVCVLVASGLTWGFVALMRSGCSGPIYRVTVAVAPSLFGTLEDAAQEWEATQPEASTGQCIGAEIREVSARDAQAGMSTNWEEKTLGPRPIAWVPDSQAWASYLGSSEATAGIVAAADPLVLGEASSVLAVPDSKAAELGWTGGEPPTWADVVAAAQAGDITIAAANPRRSTEGLVAMLNAAGDGAGGLSAEAMAAWKTATGTGALAADADELLAAYAETPDPTRVMTALDYQVDDFNAENDPADPLVAVSPAGTNVSAVATYLVLGGGWVSKSDAGIAEQFGSFLRGEVESGAFEDPELGPVDDPAAALAQTTTEAVGEAVNAWRVGREELHVLFLVDRSSSTGAETVSYNGDDLTAGDAAVQTAIATVQAMESNSRAGLWEYGVGAGDDAPYREVADLAELSDDHRETLETDLYDVSEDSYDGGSPLYDTLVAARDYMNGHATDGALSVIVVLTNSSRDEVSEGSAADTAAALTEQGGSTVVYTVGFGETDPENLTTLAAATGGSYVQAPSEGDVLDAIGG</sequence>
<dbReference type="InterPro" id="IPR002035">
    <property type="entry name" value="VWF_A"/>
</dbReference>
<dbReference type="RefSeq" id="WP_270123409.1">
    <property type="nucleotide sequence ID" value="NZ_BAAAOM010000001.1"/>
</dbReference>
<keyword evidence="1" id="KW-1133">Transmembrane helix</keyword>
<protein>
    <submittedName>
        <fullName evidence="3">VWA domain-containing protein</fullName>
    </submittedName>
</protein>
<evidence type="ECO:0000259" key="2">
    <source>
        <dbReference type="PROSITE" id="PS50234"/>
    </source>
</evidence>
<feature type="transmembrane region" description="Helical" evidence="1">
    <location>
        <begin position="26"/>
        <end position="49"/>
    </location>
</feature>
<dbReference type="Pfam" id="PF00092">
    <property type="entry name" value="VWA"/>
    <property type="match status" value="1"/>
</dbReference>
<evidence type="ECO:0000256" key="1">
    <source>
        <dbReference type="SAM" id="Phobius"/>
    </source>
</evidence>
<dbReference type="Proteomes" id="UP001145799">
    <property type="component" value="Unassembled WGS sequence"/>
</dbReference>
<keyword evidence="1" id="KW-0812">Transmembrane</keyword>
<dbReference type="InterPro" id="IPR036465">
    <property type="entry name" value="vWFA_dom_sf"/>
</dbReference>
<dbReference type="SMART" id="SM00327">
    <property type="entry name" value="VWA"/>
    <property type="match status" value="1"/>
</dbReference>
<dbReference type="EMBL" id="JAPZVQ010000012">
    <property type="protein sequence ID" value="MDA1386922.1"/>
    <property type="molecule type" value="Genomic_DNA"/>
</dbReference>
<dbReference type="Gene3D" id="3.40.50.410">
    <property type="entry name" value="von Willebrand factor, type A domain"/>
    <property type="match status" value="1"/>
</dbReference>
<accession>A0A9X3PLC0</accession>
<evidence type="ECO:0000313" key="3">
    <source>
        <dbReference type="EMBL" id="MDA1386922.1"/>
    </source>
</evidence>
<keyword evidence="1" id="KW-0472">Membrane</keyword>
<proteinExistence type="predicted"/>
<organism evidence="3 4">
    <name type="scientific">Glycomyces lechevalierae</name>
    <dbReference type="NCBI Taxonomy" id="256034"/>
    <lineage>
        <taxon>Bacteria</taxon>
        <taxon>Bacillati</taxon>
        <taxon>Actinomycetota</taxon>
        <taxon>Actinomycetes</taxon>
        <taxon>Glycomycetales</taxon>
        <taxon>Glycomycetaceae</taxon>
        <taxon>Glycomyces</taxon>
    </lineage>
</organism>
<name>A0A9X3PLC0_9ACTN</name>
<feature type="domain" description="VWFA" evidence="2">
    <location>
        <begin position="367"/>
        <end position="557"/>
    </location>
</feature>
<comment type="caution">
    <text evidence="3">The sequence shown here is derived from an EMBL/GenBank/DDBJ whole genome shotgun (WGS) entry which is preliminary data.</text>
</comment>
<dbReference type="AlphaFoldDB" id="A0A9X3PLC0"/>